<evidence type="ECO:0000313" key="2">
    <source>
        <dbReference type="Proteomes" id="UP001499984"/>
    </source>
</evidence>
<organism evidence="1 2">
    <name type="scientific">Streptomyces shaanxiensis</name>
    <dbReference type="NCBI Taxonomy" id="653357"/>
    <lineage>
        <taxon>Bacteria</taxon>
        <taxon>Bacillati</taxon>
        <taxon>Actinomycetota</taxon>
        <taxon>Actinomycetes</taxon>
        <taxon>Kitasatosporales</taxon>
        <taxon>Streptomycetaceae</taxon>
        <taxon>Streptomyces</taxon>
    </lineage>
</organism>
<sequence>MNPHGTLPDPDEHVRFAAHLDELRQVADVDEVDLVRRVLTDPDPTMAQSAVLRHLDRRAAGLCLDPAYEAWVGAMAQAVSGRPFLTRRLREWSLLRAVTLNLPWHPDDLLTSSNWLQLKAAAAANTEARQVLAEAGRTKRIRNTARAGLDRRTGH</sequence>
<evidence type="ECO:0000313" key="1">
    <source>
        <dbReference type="EMBL" id="GAA4057224.1"/>
    </source>
</evidence>
<dbReference type="RefSeq" id="WP_345013048.1">
    <property type="nucleotide sequence ID" value="NZ_BAAAZY010000010.1"/>
</dbReference>
<protein>
    <recommendedName>
        <fullName evidence="3">HEAT repeat domain-containing protein</fullName>
    </recommendedName>
</protein>
<name>A0ABP7V294_9ACTN</name>
<comment type="caution">
    <text evidence="1">The sequence shown here is derived from an EMBL/GenBank/DDBJ whole genome shotgun (WGS) entry which is preliminary data.</text>
</comment>
<reference evidence="2" key="1">
    <citation type="journal article" date="2019" name="Int. J. Syst. Evol. Microbiol.">
        <title>The Global Catalogue of Microorganisms (GCM) 10K type strain sequencing project: providing services to taxonomists for standard genome sequencing and annotation.</title>
        <authorList>
            <consortium name="The Broad Institute Genomics Platform"/>
            <consortium name="The Broad Institute Genome Sequencing Center for Infectious Disease"/>
            <person name="Wu L."/>
            <person name="Ma J."/>
        </authorList>
    </citation>
    <scope>NUCLEOTIDE SEQUENCE [LARGE SCALE GENOMIC DNA]</scope>
    <source>
        <strain evidence="2">JCM 16925</strain>
    </source>
</reference>
<keyword evidence="2" id="KW-1185">Reference proteome</keyword>
<dbReference type="Proteomes" id="UP001499984">
    <property type="component" value="Unassembled WGS sequence"/>
</dbReference>
<evidence type="ECO:0008006" key="3">
    <source>
        <dbReference type="Google" id="ProtNLM"/>
    </source>
</evidence>
<proteinExistence type="predicted"/>
<gene>
    <name evidence="1" type="ORF">GCM10022233_31890</name>
</gene>
<dbReference type="EMBL" id="BAAAZY010000010">
    <property type="protein sequence ID" value="GAA4057224.1"/>
    <property type="molecule type" value="Genomic_DNA"/>
</dbReference>
<accession>A0ABP7V294</accession>